<proteinExistence type="predicted"/>
<reference evidence="1 2" key="2">
    <citation type="journal article" date="1995" name="Virology">
        <title>Analysis of 43 kb of the Chlorella virus PBCV-1 330-kb genome: map positions 45 to 88.</title>
        <authorList>
            <person name="Li Y."/>
            <person name="Lu Z."/>
            <person name="Burbank D.E."/>
            <person name="Kutish G.F."/>
            <person name="Rock D.L."/>
            <person name="Van Etten J.L."/>
        </authorList>
    </citation>
    <scope>NUCLEOTIDE SEQUENCE [LARGE SCALE GENOMIC DNA]</scope>
</reference>
<protein>
    <submittedName>
        <fullName evidence="1">Uncharacterized protein</fullName>
    </submittedName>
</protein>
<keyword evidence="2" id="KW-1185">Reference proteome</keyword>
<dbReference type="KEGG" id="vg:918451"/>
<reference evidence="1 2" key="1">
    <citation type="journal article" date="1995" name="Virology">
        <title>Analysis of 45 kb of DNA located at the left end of the chlorella virus PBCV-1 genome.</title>
        <authorList>
            <person name="Lu Z."/>
            <person name="Li Y."/>
            <person name="Zhang Y."/>
            <person name="Kutish G.F."/>
            <person name="Rock D.L."/>
            <person name="Van Etten J.L."/>
        </authorList>
    </citation>
    <scope>NUCLEOTIDE SEQUENCE [LARGE SCALE GENOMIC DNA]</scope>
</reference>
<dbReference type="RefSeq" id="NP_048611.2">
    <property type="nucleotide sequence ID" value="NC_000852.5"/>
</dbReference>
<sequence length="66" mass="7789">MKRICRYGVDMVSIRLDYNVKILNTNINGPCETCSVLYEPHWKTGNILPYFMELLRQKVLPRQTTN</sequence>
<evidence type="ECO:0000313" key="2">
    <source>
        <dbReference type="Proteomes" id="UP000000862"/>
    </source>
</evidence>
<reference evidence="1 2" key="8">
    <citation type="journal article" date="2010" name="J. Virol.">
        <title>Microarray analysis of Paramecium bursaria chlorella virus 1 transcription.</title>
        <authorList>
            <person name="Yanai-Balser G.M."/>
            <person name="Duncan G.A."/>
            <person name="Eudy J.D."/>
            <person name="Wang D."/>
            <person name="Li X."/>
            <person name="Agarkova I.V."/>
            <person name="Dunigan D.D."/>
            <person name="Van Etten J.L."/>
        </authorList>
    </citation>
    <scope>NUCLEOTIDE SEQUENCE [LARGE SCALE GENOMIC DNA]</scope>
</reference>
<organism evidence="1 2">
    <name type="scientific">Paramecium bursaria Chlorella virus 1</name>
    <name type="common">PBCV-1</name>
    <dbReference type="NCBI Taxonomy" id="10506"/>
    <lineage>
        <taxon>Viruses</taxon>
        <taxon>Varidnaviria</taxon>
        <taxon>Bamfordvirae</taxon>
        <taxon>Nucleocytoviricota</taxon>
        <taxon>Megaviricetes</taxon>
        <taxon>Algavirales</taxon>
        <taxon>Phycodnaviridae</taxon>
        <taxon>Chlorovirus</taxon>
        <taxon>Chlorovirus vanettense</taxon>
    </lineage>
</organism>
<dbReference type="EMBL" id="JF411744">
    <property type="protein sequence ID" value="AAC97064.2"/>
    <property type="molecule type" value="Genomic_DNA"/>
</dbReference>
<reference evidence="1 2" key="7">
    <citation type="journal article" date="2000" name="Virology">
        <title>Characterization of a beta-1,3-glucanase encoded by chlorella virus PBCV-1.</title>
        <authorList>
            <person name="Sun L."/>
            <person name="Gurnon J.R."/>
            <person name="Adams B.J."/>
            <person name="Graves M.V."/>
            <person name="Van Etten J.L."/>
        </authorList>
    </citation>
    <scope>NUCLEOTIDE SEQUENCE [LARGE SCALE GENOMIC DNA]</scope>
</reference>
<dbReference type="GeneID" id="918451"/>
<reference evidence="1 2" key="4">
    <citation type="journal article" date="1996" name="Virology">
        <title>Analysis of 76 kb of the chlorella virus PBCV-1 330-kb genome: map positions 182 to 258.</title>
        <authorList>
            <person name="Kutish G.F."/>
            <person name="Li Y."/>
            <person name="Lu Z."/>
            <person name="Furuta M."/>
            <person name="Rock D.L."/>
            <person name="Van Etten J.L."/>
        </authorList>
    </citation>
    <scope>NUCLEOTIDE SEQUENCE [LARGE SCALE GENOMIC DNA]</scope>
</reference>
<accession>O41017</accession>
<evidence type="ECO:0000313" key="1">
    <source>
        <dbReference type="EMBL" id="AAC97064.2"/>
    </source>
</evidence>
<name>O41017_PBCV1</name>
<organismHost>
    <name type="scientific">Chlorella</name>
    <dbReference type="NCBI Taxonomy" id="3071"/>
</organismHost>
<gene>
    <name evidence="1" type="primary">a259bR</name>
</gene>
<reference evidence="1 2" key="5">
    <citation type="journal article" date="1997" name="Virology">
        <title>Analysis of 74 kb of DNA located at the right end of the 330-kb chlorella virus PBCV-1 genome.</title>
        <authorList>
            <person name="Li Y."/>
            <person name="Lu Z."/>
            <person name="Sun L."/>
            <person name="Ropp S."/>
            <person name="Kutish G.F."/>
            <person name="Rock D.L."/>
            <person name="Van Etten J.L."/>
        </authorList>
    </citation>
    <scope>NUCLEOTIDE SEQUENCE [LARGE SCALE GENOMIC DNA]</scope>
</reference>
<reference evidence="1 2" key="3">
    <citation type="journal article" date="1996" name="Virology">
        <title>Analysis of 94 kb of the chlorella virus PBCV-1 330-kb genome: map positions 88 to 182.</title>
        <authorList>
            <person name="Lu Z."/>
            <person name="Li Y."/>
            <person name="Que Q."/>
            <person name="Kutish G.F."/>
            <person name="Rock D.L."/>
            <person name="Van Etten J.L."/>
        </authorList>
    </citation>
    <scope>NUCLEOTIDE SEQUENCE [LARGE SCALE GENOMIC DNA]</scope>
</reference>
<dbReference type="Proteomes" id="UP000000862">
    <property type="component" value="Segment"/>
</dbReference>
<reference evidence="1 2" key="6">
    <citation type="journal article" date="1999" name="Virology">
        <title>Chlorella virus PBCV-1 encodes a functional homospermidine synthase.</title>
        <authorList>
            <person name="Kaiser A."/>
            <person name="Vollmert M."/>
            <person name="Tholl D."/>
            <person name="Graves M.V."/>
            <person name="Gurnon J.R."/>
            <person name="Xing W."/>
            <person name="Lisec A.D."/>
            <person name="Nickerson K.W."/>
            <person name="Van Etten J.L."/>
        </authorList>
    </citation>
    <scope>NUCLEOTIDE SEQUENCE [LARGE SCALE GENOMIC DNA]</scope>
</reference>